<gene>
    <name evidence="2" type="ORF">K0625_21820</name>
</gene>
<evidence type="ECO:0000313" key="2">
    <source>
        <dbReference type="EMBL" id="MBW8186264.1"/>
    </source>
</evidence>
<dbReference type="Proteomes" id="UP001195963">
    <property type="component" value="Unassembled WGS sequence"/>
</dbReference>
<reference evidence="2 3" key="1">
    <citation type="submission" date="2021-07" db="EMBL/GenBank/DDBJ databases">
        <title>Shewanella sp. nov, isolated from SCS.</title>
        <authorList>
            <person name="Cao W.R."/>
        </authorList>
    </citation>
    <scope>NUCLEOTIDE SEQUENCE [LARGE SCALE GENOMIC DNA]</scope>
    <source>
        <strain evidence="2 3">NR704-98</strain>
    </source>
</reference>
<proteinExistence type="predicted"/>
<feature type="transmembrane region" description="Helical" evidence="1">
    <location>
        <begin position="489"/>
        <end position="510"/>
    </location>
</feature>
<dbReference type="PANTHER" id="PTHR34219">
    <property type="entry name" value="IRON-REGULATED INNER MEMBRANE PROTEIN-RELATED"/>
    <property type="match status" value="1"/>
</dbReference>
<feature type="transmembrane region" description="Helical" evidence="1">
    <location>
        <begin position="193"/>
        <end position="222"/>
    </location>
</feature>
<feature type="transmembrane region" description="Helical" evidence="1">
    <location>
        <begin position="351"/>
        <end position="373"/>
    </location>
</feature>
<name>A0ABS7E997_9GAMM</name>
<dbReference type="InterPro" id="IPR005625">
    <property type="entry name" value="PepSY-ass_TM"/>
</dbReference>
<dbReference type="PANTHER" id="PTHR34219:SF4">
    <property type="entry name" value="PEPSY DOMAIN-CONTAINING PROTEIN"/>
    <property type="match status" value="1"/>
</dbReference>
<dbReference type="RefSeq" id="WP_220111568.1">
    <property type="nucleotide sequence ID" value="NZ_JAHZST010000023.1"/>
</dbReference>
<keyword evidence="1" id="KW-0812">Transmembrane</keyword>
<organism evidence="2 3">
    <name type="scientific">Shewanella nanhaiensis</name>
    <dbReference type="NCBI Taxonomy" id="2864872"/>
    <lineage>
        <taxon>Bacteria</taxon>
        <taxon>Pseudomonadati</taxon>
        <taxon>Pseudomonadota</taxon>
        <taxon>Gammaproteobacteria</taxon>
        <taxon>Alteromonadales</taxon>
        <taxon>Shewanellaceae</taxon>
        <taxon>Shewanella</taxon>
    </lineage>
</organism>
<dbReference type="Pfam" id="PF03929">
    <property type="entry name" value="PepSY_TM"/>
    <property type="match status" value="1"/>
</dbReference>
<accession>A0ABS7E997</accession>
<dbReference type="EMBL" id="JAHZST010000023">
    <property type="protein sequence ID" value="MBW8186264.1"/>
    <property type="molecule type" value="Genomic_DNA"/>
</dbReference>
<feature type="transmembrane region" description="Helical" evidence="1">
    <location>
        <begin position="458"/>
        <end position="477"/>
    </location>
</feature>
<feature type="transmembrane region" description="Helical" evidence="1">
    <location>
        <begin position="150"/>
        <end position="172"/>
    </location>
</feature>
<feature type="transmembrane region" description="Helical" evidence="1">
    <location>
        <begin position="429"/>
        <end position="449"/>
    </location>
</feature>
<sequence>MKETFFRTMTWLHTWVGLLVCWVLLLVFFAGTLSYYRYEISLWTQPELHKEVFQDYEKGQLKAQLTQAQAYLAQHASDAKDWRINFPTERKPYLSYGWQTQPEPGQRRGEFIEHIVKTDGKGVITDTRDSRGGHFFYRLHFDLHYMPANIARWIVGFCTMFMLLALISGIVIHKRIFKDLFSFRRNKGSRSWLDAHNVSSVLALPYHLMITYTGLITLMLIYMPWGVLTAYDGDARAFRAELKPSRVQVKPTDIPAEMIQIDTLLPKVKGFWGDVPLKQVVISNLNDKNSRVSFYQNTQQSVTDKRTPLIFSGTDGKLLSDTPVAPSATHVTHDTLMSLHTARFAKPVLRAFFFICGIMGCAMIATGTLLWAIKIRQKQQKKIKNGVKATLGLRLVEGLNLTFIAGLPLATCSFFYANRILEKTMENRAQWEINSFFIALTLVALLACFNRGQTSWRLVLRLSAAGLIAIPVLNALTSNSHLISNINEQQWALVGFDLTCMLFGGALWFASNKLRDSTNLAKVKQPTTQGSQLSQTVKEGV</sequence>
<keyword evidence="1" id="KW-0472">Membrane</keyword>
<feature type="transmembrane region" description="Helical" evidence="1">
    <location>
        <begin position="394"/>
        <end position="417"/>
    </location>
</feature>
<keyword evidence="1" id="KW-1133">Transmembrane helix</keyword>
<protein>
    <submittedName>
        <fullName evidence="2">PepSY domain-containing protein</fullName>
    </submittedName>
</protein>
<keyword evidence="3" id="KW-1185">Reference proteome</keyword>
<evidence type="ECO:0000313" key="3">
    <source>
        <dbReference type="Proteomes" id="UP001195963"/>
    </source>
</evidence>
<feature type="transmembrane region" description="Helical" evidence="1">
    <location>
        <begin position="12"/>
        <end position="36"/>
    </location>
</feature>
<comment type="caution">
    <text evidence="2">The sequence shown here is derived from an EMBL/GenBank/DDBJ whole genome shotgun (WGS) entry which is preliminary data.</text>
</comment>
<evidence type="ECO:0000256" key="1">
    <source>
        <dbReference type="SAM" id="Phobius"/>
    </source>
</evidence>